<dbReference type="Proteomes" id="UP000799421">
    <property type="component" value="Unassembled WGS sequence"/>
</dbReference>
<dbReference type="EMBL" id="MU005966">
    <property type="protein sequence ID" value="KAF2862428.1"/>
    <property type="molecule type" value="Genomic_DNA"/>
</dbReference>
<dbReference type="InterPro" id="IPR024368">
    <property type="entry name" value="Ecl1/2/3"/>
</dbReference>
<protein>
    <submittedName>
        <fullName evidence="2">Uncharacterized protein</fullName>
    </submittedName>
</protein>
<evidence type="ECO:0000313" key="2">
    <source>
        <dbReference type="EMBL" id="KAF2862428.1"/>
    </source>
</evidence>
<feature type="compositionally biased region" description="Polar residues" evidence="1">
    <location>
        <begin position="177"/>
        <end position="195"/>
    </location>
</feature>
<organism evidence="2 3">
    <name type="scientific">Piedraia hortae CBS 480.64</name>
    <dbReference type="NCBI Taxonomy" id="1314780"/>
    <lineage>
        <taxon>Eukaryota</taxon>
        <taxon>Fungi</taxon>
        <taxon>Dikarya</taxon>
        <taxon>Ascomycota</taxon>
        <taxon>Pezizomycotina</taxon>
        <taxon>Dothideomycetes</taxon>
        <taxon>Dothideomycetidae</taxon>
        <taxon>Capnodiales</taxon>
        <taxon>Piedraiaceae</taxon>
        <taxon>Piedraia</taxon>
    </lineage>
</organism>
<feature type="compositionally biased region" description="Low complexity" evidence="1">
    <location>
        <begin position="18"/>
        <end position="29"/>
    </location>
</feature>
<accession>A0A6A7C6Y5</accession>
<dbReference type="AlphaFoldDB" id="A0A6A7C6Y5"/>
<proteinExistence type="predicted"/>
<gene>
    <name evidence="2" type="ORF">K470DRAFT_10374</name>
</gene>
<evidence type="ECO:0000256" key="1">
    <source>
        <dbReference type="SAM" id="MobiDB-lite"/>
    </source>
</evidence>
<name>A0A6A7C6Y5_9PEZI</name>
<keyword evidence="3" id="KW-1185">Reference proteome</keyword>
<sequence length="215" mass="23629">MYPKHHGRSPSIGRKTSESSQSLSPITSSTRHRRSISRSHWNGLLKKGRSPSIASTHCDDGEDLTFLQFCTTCEKQIVTPGVNVLYCSEACMSQTGRLTQRYPQTLSHSKLAVHQEQPTSGHCAKTLSHRSESVCDLYDSNMLGVSTPRRERASTSPQPFLGLGSRHSVSPFAPDIGSSSLKTNASTKTARNTSHGVRKPRTSDASDSLKQQLYR</sequence>
<dbReference type="OrthoDB" id="3599883at2759"/>
<dbReference type="Pfam" id="PF12855">
    <property type="entry name" value="Ecl1"/>
    <property type="match status" value="1"/>
</dbReference>
<evidence type="ECO:0000313" key="3">
    <source>
        <dbReference type="Proteomes" id="UP000799421"/>
    </source>
</evidence>
<feature type="region of interest" description="Disordered" evidence="1">
    <location>
        <begin position="1"/>
        <end position="52"/>
    </location>
</feature>
<feature type="compositionally biased region" description="Polar residues" evidence="1">
    <location>
        <begin position="203"/>
        <end position="215"/>
    </location>
</feature>
<feature type="region of interest" description="Disordered" evidence="1">
    <location>
        <begin position="146"/>
        <end position="215"/>
    </location>
</feature>
<reference evidence="2" key="1">
    <citation type="journal article" date="2020" name="Stud. Mycol.">
        <title>101 Dothideomycetes genomes: a test case for predicting lifestyles and emergence of pathogens.</title>
        <authorList>
            <person name="Haridas S."/>
            <person name="Albert R."/>
            <person name="Binder M."/>
            <person name="Bloem J."/>
            <person name="Labutti K."/>
            <person name="Salamov A."/>
            <person name="Andreopoulos B."/>
            <person name="Baker S."/>
            <person name="Barry K."/>
            <person name="Bills G."/>
            <person name="Bluhm B."/>
            <person name="Cannon C."/>
            <person name="Castanera R."/>
            <person name="Culley D."/>
            <person name="Daum C."/>
            <person name="Ezra D."/>
            <person name="Gonzalez J."/>
            <person name="Henrissat B."/>
            <person name="Kuo A."/>
            <person name="Liang C."/>
            <person name="Lipzen A."/>
            <person name="Lutzoni F."/>
            <person name="Magnuson J."/>
            <person name="Mondo S."/>
            <person name="Nolan M."/>
            <person name="Ohm R."/>
            <person name="Pangilinan J."/>
            <person name="Park H.-J."/>
            <person name="Ramirez L."/>
            <person name="Alfaro M."/>
            <person name="Sun H."/>
            <person name="Tritt A."/>
            <person name="Yoshinaga Y."/>
            <person name="Zwiers L.-H."/>
            <person name="Turgeon B."/>
            <person name="Goodwin S."/>
            <person name="Spatafora J."/>
            <person name="Crous P."/>
            <person name="Grigoriev I."/>
        </authorList>
    </citation>
    <scope>NUCLEOTIDE SEQUENCE</scope>
    <source>
        <strain evidence="2">CBS 480.64</strain>
    </source>
</reference>